<dbReference type="GO" id="GO:0046872">
    <property type="term" value="F:metal ion binding"/>
    <property type="evidence" value="ECO:0007669"/>
    <property type="project" value="UniProtKB-KW"/>
</dbReference>
<dbReference type="RefSeq" id="WP_132505284.1">
    <property type="nucleotide sequence ID" value="NZ_CP047186.1"/>
</dbReference>
<dbReference type="InterPro" id="IPR006129">
    <property type="entry name" value="AdhesinB"/>
</dbReference>
<dbReference type="NCBIfam" id="NF040870">
    <property type="entry name" value="AztC"/>
    <property type="match status" value="1"/>
</dbReference>
<dbReference type="PANTHER" id="PTHR42953:SF1">
    <property type="entry name" value="METAL-BINDING PROTEIN HI_0362-RELATED"/>
    <property type="match status" value="1"/>
</dbReference>
<dbReference type="GO" id="GO:0030001">
    <property type="term" value="P:metal ion transport"/>
    <property type="evidence" value="ECO:0007669"/>
    <property type="project" value="InterPro"/>
</dbReference>
<evidence type="ECO:0000313" key="7">
    <source>
        <dbReference type="EMBL" id="QHC56704.1"/>
    </source>
</evidence>
<organism evidence="7 8">
    <name type="scientific">Rathayibacter tanaceti</name>
    <dbReference type="NCBI Taxonomy" id="1671680"/>
    <lineage>
        <taxon>Bacteria</taxon>
        <taxon>Bacillati</taxon>
        <taxon>Actinomycetota</taxon>
        <taxon>Actinomycetes</taxon>
        <taxon>Micrococcales</taxon>
        <taxon>Microbacteriaceae</taxon>
        <taxon>Rathayibacter</taxon>
    </lineage>
</organism>
<dbReference type="InterPro" id="IPR006127">
    <property type="entry name" value="ZnuA-like"/>
</dbReference>
<evidence type="ECO:0000313" key="8">
    <source>
        <dbReference type="Proteomes" id="UP000465031"/>
    </source>
</evidence>
<dbReference type="Pfam" id="PF01297">
    <property type="entry name" value="ZnuA"/>
    <property type="match status" value="1"/>
</dbReference>
<sequence>MRAGRRAGAPAAARRVVRAVAVSAALALGALTAGCSGTASADGPLIVVTTNILGDVVEELVGDEAEVMTLMPPGADPHSFEISAQEAARILDADLIVSNGFGLEEGLQQQVDAAAEAGVPVIAAGELIEPLAYSDGATDPHFWTDPQRMIDVVDGLGPALTAAGAAPGERATAYRAELVALDGELAEAFAAIPAERRVLVTNHHVFGYLAERYGFRVIGAVLPSGTTLAAPSASDLEELTQAIEEAGVPAIFADASQPDRLVQVLADEADVDVEVIALYTESLTPADGGAPTYLEMMRANERLLVSGLSP</sequence>
<gene>
    <name evidence="7" type="ORF">GSU10_14435</name>
</gene>
<evidence type="ECO:0000256" key="2">
    <source>
        <dbReference type="ARBA" id="ARBA00022448"/>
    </source>
</evidence>
<name>A0AAE6V7L3_9MICO</name>
<dbReference type="PANTHER" id="PTHR42953">
    <property type="entry name" value="HIGH-AFFINITY ZINC UPTAKE SYSTEM PROTEIN ZNUA-RELATED"/>
    <property type="match status" value="1"/>
</dbReference>
<dbReference type="Gene3D" id="3.40.50.1980">
    <property type="entry name" value="Nitrogenase molybdenum iron protein domain"/>
    <property type="match status" value="2"/>
</dbReference>
<dbReference type="PRINTS" id="PR00690">
    <property type="entry name" value="ADHESNFAMILY"/>
</dbReference>
<reference evidence="8" key="1">
    <citation type="submission" date="2019-12" db="EMBL/GenBank/DDBJ databases">
        <title>Complete and draft genome sequences of new strains and members of some known species of the genus Rathayibacter isolated from plants.</title>
        <authorList>
            <person name="Tarlachkov S.V."/>
            <person name="Starodumova I.P."/>
            <person name="Dorofeeva L.V."/>
            <person name="Prisyazhnaya N.V."/>
            <person name="Leyn S."/>
            <person name="Zlamal J."/>
            <person name="Elan M."/>
            <person name="Osterman A.L."/>
            <person name="Nadler S."/>
            <person name="Subbotin S.A."/>
            <person name="Evtushenko L.I."/>
        </authorList>
    </citation>
    <scope>NUCLEOTIDE SEQUENCE [LARGE SCALE GENOMIC DNA]</scope>
    <source>
        <strain evidence="8">VKM Ac-2761</strain>
    </source>
</reference>
<feature type="chain" id="PRO_5041985875" evidence="6">
    <location>
        <begin position="42"/>
        <end position="310"/>
    </location>
</feature>
<dbReference type="PROSITE" id="PS51257">
    <property type="entry name" value="PROKAR_LIPOPROTEIN"/>
    <property type="match status" value="1"/>
</dbReference>
<proteinExistence type="inferred from homology"/>
<dbReference type="GO" id="GO:0007155">
    <property type="term" value="P:cell adhesion"/>
    <property type="evidence" value="ECO:0007669"/>
    <property type="project" value="InterPro"/>
</dbReference>
<comment type="subcellular location">
    <subcellularLocation>
        <location evidence="1">Cell envelope</location>
    </subcellularLocation>
</comment>
<dbReference type="Proteomes" id="UP000465031">
    <property type="component" value="Chromosome"/>
</dbReference>
<dbReference type="AlphaFoldDB" id="A0AAE6V7L3"/>
<dbReference type="EMBL" id="CP047186">
    <property type="protein sequence ID" value="QHC56704.1"/>
    <property type="molecule type" value="Genomic_DNA"/>
</dbReference>
<evidence type="ECO:0000256" key="6">
    <source>
        <dbReference type="SAM" id="SignalP"/>
    </source>
</evidence>
<evidence type="ECO:0000256" key="4">
    <source>
        <dbReference type="ARBA" id="ARBA00022729"/>
    </source>
</evidence>
<feature type="signal peptide" evidence="6">
    <location>
        <begin position="1"/>
        <end position="41"/>
    </location>
</feature>
<dbReference type="KEGG" id="rte:GSU10_14435"/>
<evidence type="ECO:0000256" key="3">
    <source>
        <dbReference type="ARBA" id="ARBA00022723"/>
    </source>
</evidence>
<dbReference type="InterPro" id="IPR050492">
    <property type="entry name" value="Bact_metal-bind_prot9"/>
</dbReference>
<dbReference type="PRINTS" id="PR00691">
    <property type="entry name" value="ADHESINB"/>
</dbReference>
<dbReference type="InterPro" id="IPR047701">
    <property type="entry name" value="AztC-like"/>
</dbReference>
<keyword evidence="2 5" id="KW-0813">Transport</keyword>
<keyword evidence="3" id="KW-0479">Metal-binding</keyword>
<keyword evidence="4 6" id="KW-0732">Signal</keyword>
<comment type="similarity">
    <text evidence="5">Belongs to the bacterial solute-binding protein 9 family.</text>
</comment>
<dbReference type="InterPro" id="IPR006128">
    <property type="entry name" value="Lipoprotein_PsaA-like"/>
</dbReference>
<evidence type="ECO:0000256" key="5">
    <source>
        <dbReference type="RuleBase" id="RU003512"/>
    </source>
</evidence>
<dbReference type="SUPFAM" id="SSF53807">
    <property type="entry name" value="Helical backbone' metal receptor"/>
    <property type="match status" value="1"/>
</dbReference>
<accession>A0AAE6V7L3</accession>
<dbReference type="GO" id="GO:0030313">
    <property type="term" value="C:cell envelope"/>
    <property type="evidence" value="ECO:0007669"/>
    <property type="project" value="UniProtKB-SubCell"/>
</dbReference>
<evidence type="ECO:0000256" key="1">
    <source>
        <dbReference type="ARBA" id="ARBA00004196"/>
    </source>
</evidence>
<protein>
    <submittedName>
        <fullName evidence="7">Zinc ABC transporter solute-binding protein</fullName>
    </submittedName>
</protein>